<name>A0A1J3JFX8_NOCCA</name>
<dbReference type="AlphaFoldDB" id="A0A1J3JFX8"/>
<dbReference type="PANTHER" id="PTHR33116:SF66">
    <property type="entry name" value="REVERSE TRANSCRIPTASE ZINC-BINDING DOMAIN-CONTAINING PROTEIN"/>
    <property type="match status" value="1"/>
</dbReference>
<evidence type="ECO:0000259" key="1">
    <source>
        <dbReference type="Pfam" id="PF13966"/>
    </source>
</evidence>
<protein>
    <recommendedName>
        <fullName evidence="1">Reverse transcriptase zinc-binding domain-containing protein</fullName>
    </recommendedName>
</protein>
<dbReference type="EMBL" id="GEVM01014548">
    <property type="protein sequence ID" value="JAU91390.1"/>
    <property type="molecule type" value="Transcribed_RNA"/>
</dbReference>
<proteinExistence type="predicted"/>
<reference evidence="2" key="1">
    <citation type="submission" date="2016-07" db="EMBL/GenBank/DDBJ databases">
        <title>De novo transcriptome assembly of four accessions of the metal hyperaccumulator plant Noccaea caerulescens.</title>
        <authorList>
            <person name="Blande D."/>
            <person name="Halimaa P."/>
            <person name="Tervahauta A.I."/>
            <person name="Aarts M.G."/>
            <person name="Karenlampi S.O."/>
        </authorList>
    </citation>
    <scope>NUCLEOTIDE SEQUENCE</scope>
</reference>
<sequence>MWMVMRDRLVTRDRLRSWGLNVPSTCLLCDSSPETKSHLLIDCNYSKEIWAGFFRLSGFTLPASIEEIVLWSISPSPHKKVNTICKILIQAIVYCLWRERNSRLHTSKAKPVHVFSLDRSSSVYRLSSIPQTNGSEMSFFHFWFSLFHH</sequence>
<dbReference type="Pfam" id="PF13966">
    <property type="entry name" value="zf-RVT"/>
    <property type="match status" value="1"/>
</dbReference>
<dbReference type="InterPro" id="IPR026960">
    <property type="entry name" value="RVT-Znf"/>
</dbReference>
<gene>
    <name evidence="2" type="ORF">MP_TR7885_c5_g1_i1_g.23297</name>
</gene>
<organism evidence="2">
    <name type="scientific">Noccaea caerulescens</name>
    <name type="common">Alpine penny-cress</name>
    <name type="synonym">Thlaspi caerulescens</name>
    <dbReference type="NCBI Taxonomy" id="107243"/>
    <lineage>
        <taxon>Eukaryota</taxon>
        <taxon>Viridiplantae</taxon>
        <taxon>Streptophyta</taxon>
        <taxon>Embryophyta</taxon>
        <taxon>Tracheophyta</taxon>
        <taxon>Spermatophyta</taxon>
        <taxon>Magnoliopsida</taxon>
        <taxon>eudicotyledons</taxon>
        <taxon>Gunneridae</taxon>
        <taxon>Pentapetalae</taxon>
        <taxon>rosids</taxon>
        <taxon>malvids</taxon>
        <taxon>Brassicales</taxon>
        <taxon>Brassicaceae</taxon>
        <taxon>Coluteocarpeae</taxon>
        <taxon>Noccaea</taxon>
    </lineage>
</organism>
<evidence type="ECO:0000313" key="2">
    <source>
        <dbReference type="EMBL" id="JAU91390.1"/>
    </source>
</evidence>
<dbReference type="PANTHER" id="PTHR33116">
    <property type="entry name" value="REVERSE TRANSCRIPTASE ZINC-BINDING DOMAIN-CONTAINING PROTEIN-RELATED-RELATED"/>
    <property type="match status" value="1"/>
</dbReference>
<feature type="domain" description="Reverse transcriptase zinc-binding" evidence="1">
    <location>
        <begin position="1"/>
        <end position="50"/>
    </location>
</feature>
<accession>A0A1J3JFX8</accession>